<accession>A0A8J4U737</accession>
<organism evidence="2 3">
    <name type="scientific">Clarias magur</name>
    <name type="common">Asian catfish</name>
    <name type="synonym">Macropteronotus magur</name>
    <dbReference type="NCBI Taxonomy" id="1594786"/>
    <lineage>
        <taxon>Eukaryota</taxon>
        <taxon>Metazoa</taxon>
        <taxon>Chordata</taxon>
        <taxon>Craniata</taxon>
        <taxon>Vertebrata</taxon>
        <taxon>Euteleostomi</taxon>
        <taxon>Actinopterygii</taxon>
        <taxon>Neopterygii</taxon>
        <taxon>Teleostei</taxon>
        <taxon>Ostariophysi</taxon>
        <taxon>Siluriformes</taxon>
        <taxon>Clariidae</taxon>
        <taxon>Clarias</taxon>
    </lineage>
</organism>
<dbReference type="OrthoDB" id="8931653at2759"/>
<name>A0A8J4U737_CLAMG</name>
<reference evidence="2" key="1">
    <citation type="submission" date="2020-07" db="EMBL/GenBank/DDBJ databases">
        <title>Clarias magur genome sequencing, assembly and annotation.</title>
        <authorList>
            <person name="Kushwaha B."/>
            <person name="Kumar R."/>
            <person name="Das P."/>
            <person name="Joshi C.G."/>
            <person name="Kumar D."/>
            <person name="Nagpure N.S."/>
            <person name="Pandey M."/>
            <person name="Agarwal S."/>
            <person name="Srivastava S."/>
            <person name="Singh M."/>
            <person name="Sahoo L."/>
            <person name="Jayasankar P."/>
            <person name="Meher P.K."/>
            <person name="Koringa P.G."/>
            <person name="Iquebal M.A."/>
            <person name="Das S.P."/>
            <person name="Bit A."/>
            <person name="Patnaik S."/>
            <person name="Patel N."/>
            <person name="Shah T.M."/>
            <person name="Hinsu A."/>
            <person name="Jena J.K."/>
        </authorList>
    </citation>
    <scope>NUCLEOTIDE SEQUENCE</scope>
    <source>
        <strain evidence="2">CIFAMagur01</strain>
        <tissue evidence="2">Testis</tissue>
    </source>
</reference>
<gene>
    <name evidence="2" type="ORF">DAT39_019851</name>
</gene>
<proteinExistence type="predicted"/>
<sequence length="53" mass="5958">NEYVYKAQARGMQLRENVRNIGAQVLEQVVRSAYSNNGTGTGRGTAQHLRRHT</sequence>
<evidence type="ECO:0000256" key="1">
    <source>
        <dbReference type="SAM" id="MobiDB-lite"/>
    </source>
</evidence>
<feature type="non-terminal residue" evidence="2">
    <location>
        <position position="53"/>
    </location>
</feature>
<feature type="non-terminal residue" evidence="2">
    <location>
        <position position="1"/>
    </location>
</feature>
<protein>
    <submittedName>
        <fullName evidence="2">Beta-1,4-galactosyltransferase 5</fullName>
    </submittedName>
</protein>
<feature type="region of interest" description="Disordered" evidence="1">
    <location>
        <begin position="34"/>
        <end position="53"/>
    </location>
</feature>
<evidence type="ECO:0000313" key="2">
    <source>
        <dbReference type="EMBL" id="KAF5890452.1"/>
    </source>
</evidence>
<keyword evidence="3" id="KW-1185">Reference proteome</keyword>
<dbReference type="EMBL" id="QNUK01000685">
    <property type="protein sequence ID" value="KAF5890452.1"/>
    <property type="molecule type" value="Genomic_DNA"/>
</dbReference>
<dbReference type="AlphaFoldDB" id="A0A8J4U737"/>
<dbReference type="Proteomes" id="UP000727407">
    <property type="component" value="Unassembled WGS sequence"/>
</dbReference>
<comment type="caution">
    <text evidence="2">The sequence shown here is derived from an EMBL/GenBank/DDBJ whole genome shotgun (WGS) entry which is preliminary data.</text>
</comment>
<evidence type="ECO:0000313" key="3">
    <source>
        <dbReference type="Proteomes" id="UP000727407"/>
    </source>
</evidence>